<sequence>MYVKMFYSNLIFVGAYNPVFQPRMWTQLLGPTLTLLLCGLFQAQGWRIDSSSNETPQSLPPDTFRKLAQALYQRGDKAENRLSKKIFYNRNITCNDGSPAGYYMRRNSHSRRWVIFLEGGWYCYDNISCESRWIRLRSLMSSERWPSVKTVGGILSSDVSENPHFSDANHILIPYCSSDSWSGTSKNGRNKFSLCGSELYLSGSSAGGTGVLINVDSVAESIKRFGRNELVVRGISDSGWFLDSNPFLLEVMAVTKKEIAHLLEPSAKERIYGKPRCTPSAKKLSAKRLPIVFFGYKVYPLIKSPLFIFQWQFDEAQMIADNVGAPVTKAQWNFIHRMGDQLRDSFNNVTAVFSPACISHSVLTKRNWISIEVDGVTLPDALNCWIKHLSSSSFSYSKRFKNTVPDQVKVNVISPLSKSRGISSMLADAPRFIYSTKDRYKKVTTNLIPSVSIPPTEDNSKTQSQIDLKPKRINPQLPPAKKRGKKSLSSKRKRRNRNVKRRRLRKLRQKCKRHNDAACVEFFKPINSEIVKSLDRRSSRRQGKQHRRRRRRERKARRQARKLKPRSVLYNQSTGPPLKTYTAHKKCLLRHVDTCSWPQCNRSCPKLRNPATGEEMDFLELLKSFGLDMKNVARALGVDYATLKDMDKDVLLHLLTSQPNS</sequence>
<dbReference type="PANTHER" id="PTHR21562">
    <property type="entry name" value="NOTUM-RELATED"/>
    <property type="match status" value="1"/>
</dbReference>
<dbReference type="EMBL" id="HG994589">
    <property type="protein sequence ID" value="CAF2794961.1"/>
    <property type="molecule type" value="Genomic_DNA"/>
</dbReference>
<reference evidence="3" key="1">
    <citation type="submission" date="2021-02" db="EMBL/GenBank/DDBJ databases">
        <authorList>
            <person name="Bekaert M."/>
        </authorList>
    </citation>
    <scope>NUCLEOTIDE SEQUENCE</scope>
    <source>
        <strain evidence="3">IoA-00</strain>
    </source>
</reference>
<protein>
    <submittedName>
        <fullName evidence="3">NOTUM</fullName>
        <ecNumber evidence="3">3.1.1.98</ecNumber>
    </submittedName>
</protein>
<dbReference type="OrthoDB" id="2015280at2759"/>
<evidence type="ECO:0000256" key="2">
    <source>
        <dbReference type="SAM" id="MobiDB-lite"/>
    </source>
</evidence>
<keyword evidence="4" id="KW-1185">Reference proteome</keyword>
<accession>A0A7R8H0S6</accession>
<evidence type="ECO:0000313" key="4">
    <source>
        <dbReference type="Proteomes" id="UP000675881"/>
    </source>
</evidence>
<feature type="compositionally biased region" description="Basic residues" evidence="2">
    <location>
        <begin position="480"/>
        <end position="511"/>
    </location>
</feature>
<dbReference type="AlphaFoldDB" id="A0A7R8H0S6"/>
<feature type="region of interest" description="Disordered" evidence="2">
    <location>
        <begin position="533"/>
        <end position="576"/>
    </location>
</feature>
<keyword evidence="3" id="KW-0378">Hydrolase</keyword>
<name>A0A7R8H0S6_LEPSM</name>
<organism evidence="3 4">
    <name type="scientific">Lepeophtheirus salmonis</name>
    <name type="common">Salmon louse</name>
    <name type="synonym">Caligus salmonis</name>
    <dbReference type="NCBI Taxonomy" id="72036"/>
    <lineage>
        <taxon>Eukaryota</taxon>
        <taxon>Metazoa</taxon>
        <taxon>Ecdysozoa</taxon>
        <taxon>Arthropoda</taxon>
        <taxon>Crustacea</taxon>
        <taxon>Multicrustacea</taxon>
        <taxon>Hexanauplia</taxon>
        <taxon>Copepoda</taxon>
        <taxon>Siphonostomatoida</taxon>
        <taxon>Caligidae</taxon>
        <taxon>Lepeophtheirus</taxon>
    </lineage>
</organism>
<gene>
    <name evidence="3" type="ORF">LSAA_2418</name>
</gene>
<dbReference type="GO" id="GO:1990699">
    <property type="term" value="F:palmitoleyl hydrolase activity"/>
    <property type="evidence" value="ECO:0007669"/>
    <property type="project" value="UniProtKB-EC"/>
</dbReference>
<feature type="region of interest" description="Disordered" evidence="2">
    <location>
        <begin position="449"/>
        <end position="511"/>
    </location>
</feature>
<dbReference type="Pfam" id="PF03283">
    <property type="entry name" value="PAE"/>
    <property type="match status" value="1"/>
</dbReference>
<evidence type="ECO:0000313" key="3">
    <source>
        <dbReference type="EMBL" id="CAF2794961.1"/>
    </source>
</evidence>
<feature type="compositionally biased region" description="Basic residues" evidence="2">
    <location>
        <begin position="538"/>
        <end position="565"/>
    </location>
</feature>
<proteinExistence type="inferred from homology"/>
<dbReference type="PANTHER" id="PTHR21562:SF122">
    <property type="entry name" value="PALMITOLEOYL-PROTEIN CARBOXYLESTERASE NOTUM"/>
    <property type="match status" value="1"/>
</dbReference>
<evidence type="ECO:0000256" key="1">
    <source>
        <dbReference type="ARBA" id="ARBA00010213"/>
    </source>
</evidence>
<dbReference type="EC" id="3.1.1.98" evidence="3"/>
<comment type="similarity">
    <text evidence="1">Belongs to the pectinacetylesterase family. Notum subfamily.</text>
</comment>
<dbReference type="InterPro" id="IPR004963">
    <property type="entry name" value="PAE/NOTUM"/>
</dbReference>
<dbReference type="Proteomes" id="UP000675881">
    <property type="component" value="Chromosome 10"/>
</dbReference>